<protein>
    <submittedName>
        <fullName evidence="1">Uncharacterized protein</fullName>
    </submittedName>
</protein>
<gene>
    <name evidence="1" type="ORF">SVIM_LOCUS409224</name>
</gene>
<dbReference type="EMBL" id="CAADRP010001929">
    <property type="protein sequence ID" value="VFU56792.1"/>
    <property type="molecule type" value="Genomic_DNA"/>
</dbReference>
<evidence type="ECO:0000313" key="1">
    <source>
        <dbReference type="EMBL" id="VFU56792.1"/>
    </source>
</evidence>
<accession>A0A6N2MQW8</accession>
<sequence>MTEFSTLTLYQSAFALTCIEIWYDGGHHQSGIGRMNFPKSILLVTYHKYPHIVYMEHERMDHHSDRTTIVVGEKTTTLEGEVQLVNSDGADVVFHMIDDFFFFLFICGHCDI</sequence>
<reference evidence="1" key="1">
    <citation type="submission" date="2019-03" db="EMBL/GenBank/DDBJ databases">
        <authorList>
            <person name="Mank J."/>
            <person name="Almeida P."/>
        </authorList>
    </citation>
    <scope>NUCLEOTIDE SEQUENCE</scope>
    <source>
        <strain evidence="1">78183</strain>
    </source>
</reference>
<proteinExistence type="predicted"/>
<organism evidence="1">
    <name type="scientific">Salix viminalis</name>
    <name type="common">Common osier</name>
    <name type="synonym">Basket willow</name>
    <dbReference type="NCBI Taxonomy" id="40686"/>
    <lineage>
        <taxon>Eukaryota</taxon>
        <taxon>Viridiplantae</taxon>
        <taxon>Streptophyta</taxon>
        <taxon>Embryophyta</taxon>
        <taxon>Tracheophyta</taxon>
        <taxon>Spermatophyta</taxon>
        <taxon>Magnoliopsida</taxon>
        <taxon>eudicotyledons</taxon>
        <taxon>Gunneridae</taxon>
        <taxon>Pentapetalae</taxon>
        <taxon>rosids</taxon>
        <taxon>fabids</taxon>
        <taxon>Malpighiales</taxon>
        <taxon>Salicaceae</taxon>
        <taxon>Saliceae</taxon>
        <taxon>Salix</taxon>
    </lineage>
</organism>
<dbReference type="AlphaFoldDB" id="A0A6N2MQW8"/>
<name>A0A6N2MQW8_SALVM</name>